<dbReference type="EMBL" id="JAENGY010000532">
    <property type="protein sequence ID" value="KAG6960957.1"/>
    <property type="molecule type" value="Genomic_DNA"/>
</dbReference>
<comment type="caution">
    <text evidence="1">The sequence shown here is derived from an EMBL/GenBank/DDBJ whole genome shotgun (WGS) entry which is preliminary data.</text>
</comment>
<gene>
    <name evidence="1" type="ORF">JG688_00009346</name>
</gene>
<proteinExistence type="predicted"/>
<keyword evidence="2" id="KW-1185">Reference proteome</keyword>
<sequence>MSAIPQPHRVSCGAAGHMRTTCTGTDDFWRLHRSITVTAEQFEILPRQQSTITSLDELEQLWVEETSENGLTNDSSNREHALQLHPVRSSETRKIATLRKPFKKPLPSVVLRDMHEHSLVRSTTEPSTRKAIKTFEWSQ</sequence>
<reference evidence="1" key="1">
    <citation type="submission" date="2021-01" db="EMBL/GenBank/DDBJ databases">
        <title>Phytophthora aleatoria, a newly-described species from Pinus radiata is distinct from Phytophthora cactorum isolates based on comparative genomics.</title>
        <authorList>
            <person name="Mcdougal R."/>
            <person name="Panda P."/>
            <person name="Williams N."/>
            <person name="Studholme D.J."/>
        </authorList>
    </citation>
    <scope>NUCLEOTIDE SEQUENCE</scope>
    <source>
        <strain evidence="1">NZFS 4037</strain>
    </source>
</reference>
<protein>
    <submittedName>
        <fullName evidence="1">Uncharacterized protein</fullName>
    </submittedName>
</protein>
<evidence type="ECO:0000313" key="2">
    <source>
        <dbReference type="Proteomes" id="UP000709295"/>
    </source>
</evidence>
<dbReference type="AlphaFoldDB" id="A0A8J5IGI8"/>
<name>A0A8J5IGI8_9STRA</name>
<organism evidence="1 2">
    <name type="scientific">Phytophthora aleatoria</name>
    <dbReference type="NCBI Taxonomy" id="2496075"/>
    <lineage>
        <taxon>Eukaryota</taxon>
        <taxon>Sar</taxon>
        <taxon>Stramenopiles</taxon>
        <taxon>Oomycota</taxon>
        <taxon>Peronosporomycetes</taxon>
        <taxon>Peronosporales</taxon>
        <taxon>Peronosporaceae</taxon>
        <taxon>Phytophthora</taxon>
    </lineage>
</organism>
<accession>A0A8J5IGI8</accession>
<dbReference type="Proteomes" id="UP000709295">
    <property type="component" value="Unassembled WGS sequence"/>
</dbReference>
<evidence type="ECO:0000313" key="1">
    <source>
        <dbReference type="EMBL" id="KAG6960957.1"/>
    </source>
</evidence>